<dbReference type="AlphaFoldDB" id="A0A1M5AMH9"/>
<gene>
    <name evidence="2" type="ORF">SAMN02745190_02372</name>
</gene>
<evidence type="ECO:0000313" key="2">
    <source>
        <dbReference type="EMBL" id="SHF31478.1"/>
    </source>
</evidence>
<dbReference type="STRING" id="1123243.SAMN02745190_02372"/>
<sequence length="240" mass="27494">MEFGLTDKLCKKIKLDTLQRPEEQEAAFCWEVNFDIAFRKMIIFIVNASSRFAVIAYGISPGDLRKNLPGIAEGLIRQAMRDCIGIPETAIDAYFDAAGEAKLTKTHGKKAVGNMTRLMMDAPCWRVPVFTDIVYQDEMTDIANHEIFKDGPRDRDYRVVMEKMVDDLMRLGIISKEKRNMPRGASYAQLKQEVMKLQMGAEPSEDVAEYLRGGINESRWKHILTEDEAMELHNRLNELR</sequence>
<name>A0A1M5AMH9_9FIRM</name>
<evidence type="ECO:0000259" key="1">
    <source>
        <dbReference type="Pfam" id="PF22016"/>
    </source>
</evidence>
<proteinExistence type="predicted"/>
<keyword evidence="3" id="KW-1185">Reference proteome</keyword>
<accession>A0A1M5AMH9</accession>
<protein>
    <recommendedName>
        <fullName evidence="1">DUF6933 domain-containing protein</fullName>
    </recommendedName>
</protein>
<dbReference type="EMBL" id="FQUG01000013">
    <property type="protein sequence ID" value="SHF31478.1"/>
    <property type="molecule type" value="Genomic_DNA"/>
</dbReference>
<feature type="domain" description="DUF6933" evidence="1">
    <location>
        <begin position="4"/>
        <end position="154"/>
    </location>
</feature>
<organism evidence="2 3">
    <name type="scientific">Schwartzia succinivorans DSM 10502</name>
    <dbReference type="NCBI Taxonomy" id="1123243"/>
    <lineage>
        <taxon>Bacteria</taxon>
        <taxon>Bacillati</taxon>
        <taxon>Bacillota</taxon>
        <taxon>Negativicutes</taxon>
        <taxon>Selenomonadales</taxon>
        <taxon>Selenomonadaceae</taxon>
        <taxon>Schwartzia</taxon>
    </lineage>
</organism>
<dbReference type="RefSeq" id="WP_072936467.1">
    <property type="nucleotide sequence ID" value="NZ_FQUG01000013.1"/>
</dbReference>
<dbReference type="Pfam" id="PF22016">
    <property type="entry name" value="DUF6933"/>
    <property type="match status" value="1"/>
</dbReference>
<evidence type="ECO:0000313" key="3">
    <source>
        <dbReference type="Proteomes" id="UP000184404"/>
    </source>
</evidence>
<dbReference type="OrthoDB" id="3196972at2"/>
<dbReference type="Proteomes" id="UP000184404">
    <property type="component" value="Unassembled WGS sequence"/>
</dbReference>
<dbReference type="InterPro" id="IPR053864">
    <property type="entry name" value="DUF6933"/>
</dbReference>
<reference evidence="2 3" key="1">
    <citation type="submission" date="2016-11" db="EMBL/GenBank/DDBJ databases">
        <authorList>
            <person name="Jaros S."/>
            <person name="Januszkiewicz K."/>
            <person name="Wedrychowicz H."/>
        </authorList>
    </citation>
    <scope>NUCLEOTIDE SEQUENCE [LARGE SCALE GENOMIC DNA]</scope>
    <source>
        <strain evidence="2 3">DSM 10502</strain>
    </source>
</reference>